<dbReference type="EMBL" id="GG738886">
    <property type="protein sequence ID" value="EFC41365.1"/>
    <property type="molecule type" value="Genomic_DNA"/>
</dbReference>
<reference evidence="1 2" key="1">
    <citation type="journal article" date="2010" name="Cell">
        <title>The genome of Naegleria gruberi illuminates early eukaryotic versatility.</title>
        <authorList>
            <person name="Fritz-Laylin L.K."/>
            <person name="Prochnik S.E."/>
            <person name="Ginger M.L."/>
            <person name="Dacks J.B."/>
            <person name="Carpenter M.L."/>
            <person name="Field M.C."/>
            <person name="Kuo A."/>
            <person name="Paredez A."/>
            <person name="Chapman J."/>
            <person name="Pham J."/>
            <person name="Shu S."/>
            <person name="Neupane R."/>
            <person name="Cipriano M."/>
            <person name="Mancuso J."/>
            <person name="Tu H."/>
            <person name="Salamov A."/>
            <person name="Lindquist E."/>
            <person name="Shapiro H."/>
            <person name="Lucas S."/>
            <person name="Grigoriev I.V."/>
            <person name="Cande W.Z."/>
            <person name="Fulton C."/>
            <person name="Rokhsar D.S."/>
            <person name="Dawson S.C."/>
        </authorList>
    </citation>
    <scope>NUCLEOTIDE SEQUENCE [LARGE SCALE GENOMIC DNA]</scope>
    <source>
        <strain evidence="1 2">NEG-M</strain>
    </source>
</reference>
<accession>D2VP38</accession>
<keyword evidence="2" id="KW-1185">Reference proteome</keyword>
<name>D2VP38_NAEGR</name>
<dbReference type="InParanoid" id="D2VP38"/>
<evidence type="ECO:0000313" key="1">
    <source>
        <dbReference type="EMBL" id="EFC41365.1"/>
    </source>
</evidence>
<proteinExistence type="predicted"/>
<dbReference type="PANTHER" id="PTHR34035:SF1">
    <property type="entry name" value="TESTIS-EXPRESSED PROTEIN 47"/>
    <property type="match status" value="1"/>
</dbReference>
<organism evidence="2">
    <name type="scientific">Naegleria gruberi</name>
    <name type="common">Amoeba</name>
    <dbReference type="NCBI Taxonomy" id="5762"/>
    <lineage>
        <taxon>Eukaryota</taxon>
        <taxon>Discoba</taxon>
        <taxon>Heterolobosea</taxon>
        <taxon>Tetramitia</taxon>
        <taxon>Eutetramitia</taxon>
        <taxon>Vahlkampfiidae</taxon>
        <taxon>Naegleria</taxon>
    </lineage>
</organism>
<dbReference type="Proteomes" id="UP000006671">
    <property type="component" value="Unassembled WGS sequence"/>
</dbReference>
<dbReference type="PANTHER" id="PTHR34035">
    <property type="entry name" value="TESTIS-EXPRESSED PROTEIN 47"/>
    <property type="match status" value="1"/>
</dbReference>
<dbReference type="InterPro" id="IPR055308">
    <property type="entry name" value="TEX47-like"/>
</dbReference>
<sequence length="249" mass="28865">MSEVAQTARSSLLDVIMARHNNLQDQKTHSRLLYVAKKHQEDTTNGSLTEQYHMALFHKTGRKEDDFYGILFEGQEYYVHFLEGTKDCTLDFLRVLHRAKKDDEFLKEFDYKILSVKILLYTDDSGSLSFPRWTCRDIPTGHPAETDDDDFTNGNPLSKEEEKAGLIWIFKIQEMVTQLVTLGKKVMGLGIRQMSLFLDSLNQDFPQIIPRESLLKEISNECEHCFQLSDFLEVFDKPITLDLSGENVW</sequence>
<dbReference type="OMA" id="VIMARHN"/>
<dbReference type="AlphaFoldDB" id="D2VP38"/>
<evidence type="ECO:0000313" key="2">
    <source>
        <dbReference type="Proteomes" id="UP000006671"/>
    </source>
</evidence>
<gene>
    <name evidence="1" type="ORF">NAEGRDRAFT_70720</name>
</gene>
<dbReference type="VEuPathDB" id="AmoebaDB:NAEGRDRAFT_70720"/>
<protein>
    <submittedName>
        <fullName evidence="1">Predicted protein</fullName>
    </submittedName>
</protein>
<dbReference type="OrthoDB" id="548795at2759"/>
<dbReference type="GeneID" id="8850656"/>
<dbReference type="RefSeq" id="XP_002674109.1">
    <property type="nucleotide sequence ID" value="XM_002674063.1"/>
</dbReference>
<dbReference type="KEGG" id="ngr:NAEGRDRAFT_70720"/>
<dbReference type="Pfam" id="PF24787">
    <property type="entry name" value="TEX47"/>
    <property type="match status" value="1"/>
</dbReference>